<dbReference type="InterPro" id="IPR013595">
    <property type="entry name" value="Pept_S33_TAP-like_C"/>
</dbReference>
<dbReference type="InterPro" id="IPR029058">
    <property type="entry name" value="AB_hydrolase_fold"/>
</dbReference>
<evidence type="ECO:0000259" key="5">
    <source>
        <dbReference type="Pfam" id="PF08386"/>
    </source>
</evidence>
<reference evidence="6 7" key="1">
    <citation type="submission" date="2024-06" db="EMBL/GenBank/DDBJ databases">
        <title>The Natural Products Discovery Center: Release of the First 8490 Sequenced Strains for Exploring Actinobacteria Biosynthetic Diversity.</title>
        <authorList>
            <person name="Kalkreuter E."/>
            <person name="Kautsar S.A."/>
            <person name="Yang D."/>
            <person name="Bader C.D."/>
            <person name="Teijaro C.N."/>
            <person name="Fluegel L."/>
            <person name="Davis C.M."/>
            <person name="Simpson J.R."/>
            <person name="Lauterbach L."/>
            <person name="Steele A.D."/>
            <person name="Gui C."/>
            <person name="Meng S."/>
            <person name="Li G."/>
            <person name="Viehrig K."/>
            <person name="Ye F."/>
            <person name="Su P."/>
            <person name="Kiefer A.F."/>
            <person name="Nichols A."/>
            <person name="Cepeda A.J."/>
            <person name="Yan W."/>
            <person name="Fan B."/>
            <person name="Jiang Y."/>
            <person name="Adhikari A."/>
            <person name="Zheng C.-J."/>
            <person name="Schuster L."/>
            <person name="Cowan T.M."/>
            <person name="Smanski M.J."/>
            <person name="Chevrette M.G."/>
            <person name="De Carvalho L.P.S."/>
            <person name="Shen B."/>
        </authorList>
    </citation>
    <scope>NUCLEOTIDE SEQUENCE [LARGE SCALE GENOMIC DNA]</scope>
    <source>
        <strain evidence="6 7">NPDC001615</strain>
    </source>
</reference>
<dbReference type="GO" id="GO:0016787">
    <property type="term" value="F:hydrolase activity"/>
    <property type="evidence" value="ECO:0007669"/>
    <property type="project" value="UniProtKB-KW"/>
</dbReference>
<accession>A0ABV1STJ7</accession>
<evidence type="ECO:0000313" key="6">
    <source>
        <dbReference type="EMBL" id="MER6165054.1"/>
    </source>
</evidence>
<dbReference type="PANTHER" id="PTHR43248:SF29">
    <property type="entry name" value="TRIPEPTIDYL AMINOPEPTIDASE"/>
    <property type="match status" value="1"/>
</dbReference>
<dbReference type="PANTHER" id="PTHR43248">
    <property type="entry name" value="2-SUCCINYL-6-HYDROXY-2,4-CYCLOHEXADIENE-1-CARBOXYLATE SYNTHASE"/>
    <property type="match status" value="1"/>
</dbReference>
<dbReference type="EMBL" id="JBEOZY010000007">
    <property type="protein sequence ID" value="MER6165054.1"/>
    <property type="molecule type" value="Genomic_DNA"/>
</dbReference>
<proteinExistence type="inferred from homology"/>
<dbReference type="Gene3D" id="3.40.50.1820">
    <property type="entry name" value="alpha/beta hydrolase"/>
    <property type="match status" value="1"/>
</dbReference>
<feature type="domain" description="Peptidase S33 tripeptidyl aminopeptidase-like C-terminal" evidence="5">
    <location>
        <begin position="436"/>
        <end position="538"/>
    </location>
</feature>
<feature type="signal peptide" evidence="4">
    <location>
        <begin position="1"/>
        <end position="35"/>
    </location>
</feature>
<dbReference type="Proteomes" id="UP001496720">
    <property type="component" value="Unassembled WGS sequence"/>
</dbReference>
<name>A0ABV1STJ7_9ACTN</name>
<evidence type="ECO:0000256" key="2">
    <source>
        <dbReference type="ARBA" id="ARBA00022729"/>
    </source>
</evidence>
<protein>
    <submittedName>
        <fullName evidence="6">Alpha/beta hydrolase</fullName>
    </submittedName>
</protein>
<gene>
    <name evidence="6" type="ORF">ABT188_10840</name>
</gene>
<feature type="chain" id="PRO_5045256491" evidence="4">
    <location>
        <begin position="36"/>
        <end position="539"/>
    </location>
</feature>
<organism evidence="6 7">
    <name type="scientific">Streptomyces violaceorubidus</name>
    <dbReference type="NCBI Taxonomy" id="284042"/>
    <lineage>
        <taxon>Bacteria</taxon>
        <taxon>Bacillati</taxon>
        <taxon>Actinomycetota</taxon>
        <taxon>Actinomycetes</taxon>
        <taxon>Kitasatosporales</taxon>
        <taxon>Streptomycetaceae</taxon>
        <taxon>Streptomyces</taxon>
    </lineage>
</organism>
<evidence type="ECO:0000256" key="4">
    <source>
        <dbReference type="SAM" id="SignalP"/>
    </source>
</evidence>
<evidence type="ECO:0000256" key="3">
    <source>
        <dbReference type="ARBA" id="ARBA00022801"/>
    </source>
</evidence>
<keyword evidence="3 6" id="KW-0378">Hydrolase</keyword>
<keyword evidence="7" id="KW-1185">Reference proteome</keyword>
<comment type="caution">
    <text evidence="6">The sequence shown here is derived from an EMBL/GenBank/DDBJ whole genome shotgun (WGS) entry which is preliminary data.</text>
</comment>
<comment type="similarity">
    <text evidence="1">Belongs to the peptidase S33 family.</text>
</comment>
<dbReference type="InterPro" id="IPR051601">
    <property type="entry name" value="Serine_prot/Carboxylest_S33"/>
</dbReference>
<evidence type="ECO:0000256" key="1">
    <source>
        <dbReference type="ARBA" id="ARBA00010088"/>
    </source>
</evidence>
<dbReference type="Pfam" id="PF08386">
    <property type="entry name" value="Abhydrolase_4"/>
    <property type="match status" value="1"/>
</dbReference>
<keyword evidence="2 4" id="KW-0732">Signal</keyword>
<dbReference type="SUPFAM" id="SSF53474">
    <property type="entry name" value="alpha/beta-Hydrolases"/>
    <property type="match status" value="1"/>
</dbReference>
<evidence type="ECO:0000313" key="7">
    <source>
        <dbReference type="Proteomes" id="UP001496720"/>
    </source>
</evidence>
<sequence length="539" mass="56895">MHTRRTHRRTRTGSTRFRAALLAAALLATACSAGGASTSAGSPAARAAGSAQAATPTLTPLPKAAPAELSPYYEQKLGWRDCGVPGFQCATMKAPLDYASPGEGDVRLAVARKKATGPGKRLGSLLVNPGGPGGSAIGYLQQYAGIGYPAKVRAQYDMVAVDPRGVARSEPVECLDGREMDAYTQTDTTPDDARETDQLVDAYKDFAEGCGADAPKLLRHVSTIEAARDMDVLRAVLGDEKLTYVGASYGTFLGATYAGLFPARAGRLVLDGAMDPSLPARRLNLEQTEGFETAFQSFAKDCVRQPDCPLGGKGTAPDQVGKNLKAFFDDLDAKPLPAGDADGRKLTESLATTGVIAAMYDEGAWQQLRESLTSAIKEKDGAGLLILSDSYYEREADGGYSNLMFANAAVNCLDLPAAFSSPDEVREALPEFEKASPVFGEGLAWASLNCAYWPVKPTGEPHRIEAAGATPIVVVGTTRDPATPYRWAEALSDQLSSGHLLTYEGDGHTAYGRGSACIDSAINTYLLRGTAPEDGKRCS</sequence>
<dbReference type="PROSITE" id="PS51257">
    <property type="entry name" value="PROKAR_LIPOPROTEIN"/>
    <property type="match status" value="1"/>
</dbReference>
<dbReference type="RefSeq" id="WP_352146919.1">
    <property type="nucleotide sequence ID" value="NZ_JBEOZY010000007.1"/>
</dbReference>